<feature type="region of interest" description="Disordered" evidence="1">
    <location>
        <begin position="116"/>
        <end position="161"/>
    </location>
</feature>
<keyword evidence="2" id="KW-0812">Transmembrane</keyword>
<dbReference type="EMBL" id="CP036172">
    <property type="protein sequence ID" value="QSZ67004.1"/>
    <property type="molecule type" value="Genomic_DNA"/>
</dbReference>
<reference evidence="3" key="2">
    <citation type="submission" date="2019-02" db="EMBL/GenBank/DDBJ databases">
        <authorList>
            <person name="Chen S.-C."/>
            <person name="Chien H.-H."/>
            <person name="Lai M.-C."/>
        </authorList>
    </citation>
    <scope>NUCLEOTIDE SEQUENCE</scope>
    <source>
        <strain evidence="3">N2F9704</strain>
    </source>
</reference>
<evidence type="ECO:0000256" key="1">
    <source>
        <dbReference type="SAM" id="MobiDB-lite"/>
    </source>
</evidence>
<sequence length="364" mass="36861">MGRFFRGLVPLLILALVGCALAFPLLPMEFSGTVTIDGKSAPAGTVVTAMINGHACGSAALGEAGIYGGDAVFDSRLNVSGEEGEAGKTITFSVGGTKAQETAVYVPGTAAALDLTVTSGGSSKPSGPGGSGGGGPSGSHRSAPPVQSSAPVMEYTGNAPLDLDSEGAARFRTVVSTSENDANLVIDEGVKALNRFGRPLDSVTVKSVPPDELPSSDDEAVPFGRALKGEPAGATFDPAIEVSITLTPEEWERLAAGEQFVVRWYDSATGTWEALETTVHPSTRTVTAKVSHFTIFAVFARAAPAPIVTSAGQASAAIGADTLPPAPDAAAPAPETGWSSLWLVGLGALAVAGGGVFLLHMKKK</sequence>
<dbReference type="PROSITE" id="PS51257">
    <property type="entry name" value="PROKAR_LIPOPROTEIN"/>
    <property type="match status" value="1"/>
</dbReference>
<keyword evidence="4" id="KW-1185">Reference proteome</keyword>
<protein>
    <recommendedName>
        <fullName evidence="5">PGF-pre-PGF domain-containing protein</fullName>
    </recommendedName>
</protein>
<dbReference type="GeneID" id="76423813"/>
<reference evidence="3" key="1">
    <citation type="journal article" date="2001" name="Int. J. Syst. Evol. Microbiol.">
        <title>Methanofollis aquaemaris sp. nov., a methanogen isolated from an aquaculture fish pond.</title>
        <authorList>
            <person name="Lai M.C."/>
            <person name="Chen S.C."/>
        </authorList>
    </citation>
    <scope>NUCLEOTIDE SEQUENCE</scope>
    <source>
        <strain evidence="3">N2F9704</strain>
    </source>
</reference>
<accession>A0A8A3S5V5</accession>
<dbReference type="Proteomes" id="UP001042704">
    <property type="component" value="Chromosome"/>
</dbReference>
<evidence type="ECO:0008006" key="5">
    <source>
        <dbReference type="Google" id="ProtNLM"/>
    </source>
</evidence>
<evidence type="ECO:0000313" key="3">
    <source>
        <dbReference type="EMBL" id="QSZ67004.1"/>
    </source>
</evidence>
<evidence type="ECO:0000256" key="2">
    <source>
        <dbReference type="SAM" id="Phobius"/>
    </source>
</evidence>
<feature type="transmembrane region" description="Helical" evidence="2">
    <location>
        <begin position="341"/>
        <end position="359"/>
    </location>
</feature>
<dbReference type="AlphaFoldDB" id="A0A8A3S5V5"/>
<keyword evidence="2" id="KW-1133">Transmembrane helix</keyword>
<feature type="compositionally biased region" description="Gly residues" evidence="1">
    <location>
        <begin position="127"/>
        <end position="137"/>
    </location>
</feature>
<gene>
    <name evidence="3" type="ORF">RJ40_05600</name>
</gene>
<organism evidence="3 4">
    <name type="scientific">Methanofollis aquaemaris</name>
    <dbReference type="NCBI Taxonomy" id="126734"/>
    <lineage>
        <taxon>Archaea</taxon>
        <taxon>Methanobacteriati</taxon>
        <taxon>Methanobacteriota</taxon>
        <taxon>Stenosarchaea group</taxon>
        <taxon>Methanomicrobia</taxon>
        <taxon>Methanomicrobiales</taxon>
        <taxon>Methanomicrobiaceae</taxon>
        <taxon>Methanofollis</taxon>
    </lineage>
</organism>
<name>A0A8A3S5V5_9EURY</name>
<proteinExistence type="predicted"/>
<dbReference type="KEGG" id="maqe:RJ40_05600"/>
<evidence type="ECO:0000313" key="4">
    <source>
        <dbReference type="Proteomes" id="UP001042704"/>
    </source>
</evidence>
<keyword evidence="2" id="KW-0472">Membrane</keyword>
<dbReference type="RefSeq" id="WP_265582374.1">
    <property type="nucleotide sequence ID" value="NZ_CP036172.1"/>
</dbReference>